<dbReference type="AlphaFoldDB" id="A0AAE0LTZ3"/>
<feature type="coiled-coil region" evidence="1">
    <location>
        <begin position="327"/>
        <end position="361"/>
    </location>
</feature>
<reference evidence="2" key="1">
    <citation type="journal article" date="2023" name="Mol. Phylogenet. Evol.">
        <title>Genome-scale phylogeny and comparative genomics of the fungal order Sordariales.</title>
        <authorList>
            <person name="Hensen N."/>
            <person name="Bonometti L."/>
            <person name="Westerberg I."/>
            <person name="Brannstrom I.O."/>
            <person name="Guillou S."/>
            <person name="Cros-Aarteil S."/>
            <person name="Calhoun S."/>
            <person name="Haridas S."/>
            <person name="Kuo A."/>
            <person name="Mondo S."/>
            <person name="Pangilinan J."/>
            <person name="Riley R."/>
            <person name="LaButti K."/>
            <person name="Andreopoulos B."/>
            <person name="Lipzen A."/>
            <person name="Chen C."/>
            <person name="Yan M."/>
            <person name="Daum C."/>
            <person name="Ng V."/>
            <person name="Clum A."/>
            <person name="Steindorff A."/>
            <person name="Ohm R.A."/>
            <person name="Martin F."/>
            <person name="Silar P."/>
            <person name="Natvig D.O."/>
            <person name="Lalanne C."/>
            <person name="Gautier V."/>
            <person name="Ament-Velasquez S.L."/>
            <person name="Kruys A."/>
            <person name="Hutchinson M.I."/>
            <person name="Powell A.J."/>
            <person name="Barry K."/>
            <person name="Miller A.N."/>
            <person name="Grigoriev I.V."/>
            <person name="Debuchy R."/>
            <person name="Gladieux P."/>
            <person name="Hiltunen Thoren M."/>
            <person name="Johannesson H."/>
        </authorList>
    </citation>
    <scope>NUCLEOTIDE SEQUENCE</scope>
    <source>
        <strain evidence="2">CBS 168.71</strain>
    </source>
</reference>
<proteinExistence type="predicted"/>
<organism evidence="2 3">
    <name type="scientific">Chaetomium fimeti</name>
    <dbReference type="NCBI Taxonomy" id="1854472"/>
    <lineage>
        <taxon>Eukaryota</taxon>
        <taxon>Fungi</taxon>
        <taxon>Dikarya</taxon>
        <taxon>Ascomycota</taxon>
        <taxon>Pezizomycotina</taxon>
        <taxon>Sordariomycetes</taxon>
        <taxon>Sordariomycetidae</taxon>
        <taxon>Sordariales</taxon>
        <taxon>Chaetomiaceae</taxon>
        <taxon>Chaetomium</taxon>
    </lineage>
</organism>
<sequence>MASHISSNLAEGLTAPAASESNCHLGLVWPCVRTIEDVLDYVVNSRQSNTGSIIGFHWLASDVHHLYQQLNARLFDLAEPKVQRFEYDYESQIVYLDIMDESPIHHHVRMRLRDHIIADLATLIAVTDGPLIRQLTRSIGEYDPIPIEFENKLFKQADLAFGQSEPRQHMWRKAHQYIDLSGGKIRAVLILDLQYSGMKKAWVSLLTTDGWAQHHEVCYDDDLDKQPIGQVDLYLSDFVDPASLPLACCRSSTAELTGITKNPAITLTYDGLRAIFRRARHLCKPTECIRESSDEETLSMEAERCIAEADRHTAEADRQTAEPGQRIAEAEQRIANAEQRIASAEQRMVEAERRTTEVRLETEQRVAEARNEGRLDMERRVRLSRRKGVWLMQSGVWLMQIGVWLMKSDVQLTESDV</sequence>
<name>A0AAE0LTZ3_9PEZI</name>
<keyword evidence="1" id="KW-0175">Coiled coil</keyword>
<evidence type="ECO:0000256" key="1">
    <source>
        <dbReference type="SAM" id="Coils"/>
    </source>
</evidence>
<evidence type="ECO:0000313" key="3">
    <source>
        <dbReference type="Proteomes" id="UP001278766"/>
    </source>
</evidence>
<accession>A0AAE0LTZ3</accession>
<dbReference type="GeneID" id="87842546"/>
<comment type="caution">
    <text evidence="2">The sequence shown here is derived from an EMBL/GenBank/DDBJ whole genome shotgun (WGS) entry which is preliminary data.</text>
</comment>
<dbReference type="EMBL" id="JAUEPN010000003">
    <property type="protein sequence ID" value="KAK3296719.1"/>
    <property type="molecule type" value="Genomic_DNA"/>
</dbReference>
<evidence type="ECO:0000313" key="2">
    <source>
        <dbReference type="EMBL" id="KAK3296719.1"/>
    </source>
</evidence>
<keyword evidence="3" id="KW-1185">Reference proteome</keyword>
<dbReference type="Proteomes" id="UP001278766">
    <property type="component" value="Unassembled WGS sequence"/>
</dbReference>
<protein>
    <submittedName>
        <fullName evidence="2">Uncharacterized protein</fullName>
    </submittedName>
</protein>
<dbReference type="RefSeq" id="XP_062660233.1">
    <property type="nucleotide sequence ID" value="XM_062805598.1"/>
</dbReference>
<gene>
    <name evidence="2" type="ORF">B0H64DRAFT_423149</name>
</gene>
<reference evidence="2" key="2">
    <citation type="submission" date="2023-06" db="EMBL/GenBank/DDBJ databases">
        <authorList>
            <consortium name="Lawrence Berkeley National Laboratory"/>
            <person name="Haridas S."/>
            <person name="Hensen N."/>
            <person name="Bonometti L."/>
            <person name="Westerberg I."/>
            <person name="Brannstrom I.O."/>
            <person name="Guillou S."/>
            <person name="Cros-Aarteil S."/>
            <person name="Calhoun S."/>
            <person name="Kuo A."/>
            <person name="Mondo S."/>
            <person name="Pangilinan J."/>
            <person name="Riley R."/>
            <person name="Labutti K."/>
            <person name="Andreopoulos B."/>
            <person name="Lipzen A."/>
            <person name="Chen C."/>
            <person name="Yanf M."/>
            <person name="Daum C."/>
            <person name="Ng V."/>
            <person name="Clum A."/>
            <person name="Steindorff A."/>
            <person name="Ohm R."/>
            <person name="Martin F."/>
            <person name="Silar P."/>
            <person name="Natvig D."/>
            <person name="Lalanne C."/>
            <person name="Gautier V."/>
            <person name="Ament-Velasquez S.L."/>
            <person name="Kruys A."/>
            <person name="Hutchinson M.I."/>
            <person name="Powell A.J."/>
            <person name="Barry K."/>
            <person name="Miller A.N."/>
            <person name="Grigoriev I.V."/>
            <person name="Debuchy R."/>
            <person name="Gladieux P."/>
            <person name="Thoren M.H."/>
            <person name="Johannesson H."/>
        </authorList>
    </citation>
    <scope>NUCLEOTIDE SEQUENCE</scope>
    <source>
        <strain evidence="2">CBS 168.71</strain>
    </source>
</reference>